<evidence type="ECO:0000313" key="2">
    <source>
        <dbReference type="EMBL" id="CAD8114490.1"/>
    </source>
</evidence>
<dbReference type="EMBL" id="CAJJDN010000106">
    <property type="protein sequence ID" value="CAD8114490.1"/>
    <property type="molecule type" value="Genomic_DNA"/>
</dbReference>
<keyword evidence="3" id="KW-1185">Reference proteome</keyword>
<keyword evidence="1" id="KW-0472">Membrane</keyword>
<sequence>MMFLRDMLLIMSKVIHKKLGGHFVKYLDLRDVGELFDKVMNLQELNIIQVRVEVFKIVFPLNIIYQKRIKFWIIIFRQVREKKNMFRIKALIMIIINFISFLSFSLPIKYIISINVHFSIFYVLLPLSKLELDLDVDKQIQKYYAVV</sequence>
<dbReference type="AlphaFoldDB" id="A0A8S1QIV3"/>
<evidence type="ECO:0000256" key="1">
    <source>
        <dbReference type="SAM" id="Phobius"/>
    </source>
</evidence>
<keyword evidence="1" id="KW-0812">Transmembrane</keyword>
<proteinExistence type="predicted"/>
<organism evidence="2 3">
    <name type="scientific">Paramecium sonneborni</name>
    <dbReference type="NCBI Taxonomy" id="65129"/>
    <lineage>
        <taxon>Eukaryota</taxon>
        <taxon>Sar</taxon>
        <taxon>Alveolata</taxon>
        <taxon>Ciliophora</taxon>
        <taxon>Intramacronucleata</taxon>
        <taxon>Oligohymenophorea</taxon>
        <taxon>Peniculida</taxon>
        <taxon>Parameciidae</taxon>
        <taxon>Paramecium</taxon>
    </lineage>
</organism>
<reference evidence="2" key="1">
    <citation type="submission" date="2021-01" db="EMBL/GenBank/DDBJ databases">
        <authorList>
            <consortium name="Genoscope - CEA"/>
            <person name="William W."/>
        </authorList>
    </citation>
    <scope>NUCLEOTIDE SEQUENCE</scope>
</reference>
<evidence type="ECO:0000313" key="3">
    <source>
        <dbReference type="Proteomes" id="UP000692954"/>
    </source>
</evidence>
<protein>
    <submittedName>
        <fullName evidence="2">Uncharacterized protein</fullName>
    </submittedName>
</protein>
<comment type="caution">
    <text evidence="2">The sequence shown here is derived from an EMBL/GenBank/DDBJ whole genome shotgun (WGS) entry which is preliminary data.</text>
</comment>
<name>A0A8S1QIV3_9CILI</name>
<accession>A0A8S1QIV3</accession>
<gene>
    <name evidence="2" type="ORF">PSON_ATCC_30995.1.T1060036</name>
</gene>
<feature type="transmembrane region" description="Helical" evidence="1">
    <location>
        <begin position="86"/>
        <end position="104"/>
    </location>
</feature>
<dbReference type="Proteomes" id="UP000692954">
    <property type="component" value="Unassembled WGS sequence"/>
</dbReference>
<keyword evidence="1" id="KW-1133">Transmembrane helix</keyword>